<keyword evidence="2" id="KW-0131">Cell cycle</keyword>
<dbReference type="Proteomes" id="UP000436016">
    <property type="component" value="Unassembled WGS sequence"/>
</dbReference>
<protein>
    <submittedName>
        <fullName evidence="2">Cell division protein FtsL</fullName>
    </submittedName>
</protein>
<comment type="caution">
    <text evidence="2">The sequence shown here is derived from an EMBL/GenBank/DDBJ whole genome shotgun (WGS) entry which is preliminary data.</text>
</comment>
<dbReference type="EMBL" id="WUWG01000003">
    <property type="protein sequence ID" value="MXU65418.1"/>
    <property type="molecule type" value="Genomic_DNA"/>
</dbReference>
<keyword evidence="1" id="KW-0175">Coiled coil</keyword>
<evidence type="ECO:0000256" key="1">
    <source>
        <dbReference type="SAM" id="Coils"/>
    </source>
</evidence>
<dbReference type="AlphaFoldDB" id="A0A6B0TV01"/>
<name>A0A6B0TV01_9RHOB</name>
<keyword evidence="2" id="KW-0132">Cell division</keyword>
<reference evidence="2 3" key="1">
    <citation type="submission" date="2019-12" db="EMBL/GenBank/DDBJ databases">
        <title>Strain KN286 was isolated from seawater, which was collected from Caroline Seamount in the tropical western Pacific.</title>
        <authorList>
            <person name="Wang Q."/>
        </authorList>
    </citation>
    <scope>NUCLEOTIDE SEQUENCE [LARGE SCALE GENOMIC DNA]</scope>
    <source>
        <strain evidence="2 3">KN286</strain>
    </source>
</reference>
<accession>A0A6B0TV01</accession>
<proteinExistence type="predicted"/>
<dbReference type="GO" id="GO:0051301">
    <property type="term" value="P:cell division"/>
    <property type="evidence" value="ECO:0007669"/>
    <property type="project" value="UniProtKB-KW"/>
</dbReference>
<gene>
    <name evidence="2" type="ORF">GSH16_08155</name>
</gene>
<feature type="coiled-coil region" evidence="1">
    <location>
        <begin position="27"/>
        <end position="54"/>
    </location>
</feature>
<keyword evidence="3" id="KW-1185">Reference proteome</keyword>
<dbReference type="RefSeq" id="WP_160853880.1">
    <property type="nucleotide sequence ID" value="NZ_WUWG01000003.1"/>
</dbReference>
<evidence type="ECO:0000313" key="3">
    <source>
        <dbReference type="Proteomes" id="UP000436016"/>
    </source>
</evidence>
<sequence>MKTILYLSCVTLVIGVATFAYQVNYDTQEALRRVEALTDEIARERAAISVLEAEWAYLNRPDRLLALAEEHFETLKLMPLHPDHFAEPASVVYPPQKFQSVDEALAALIAEGAVLPTDPETDL</sequence>
<evidence type="ECO:0000313" key="2">
    <source>
        <dbReference type="EMBL" id="MXU65418.1"/>
    </source>
</evidence>
<organism evidence="2 3">
    <name type="scientific">Oceanomicrobium pacificus</name>
    <dbReference type="NCBI Taxonomy" id="2692916"/>
    <lineage>
        <taxon>Bacteria</taxon>
        <taxon>Pseudomonadati</taxon>
        <taxon>Pseudomonadota</taxon>
        <taxon>Alphaproteobacteria</taxon>
        <taxon>Rhodobacterales</taxon>
        <taxon>Paracoccaceae</taxon>
        <taxon>Oceanomicrobium</taxon>
    </lineage>
</organism>